<accession>A0A081N5E8</accession>
<dbReference type="AlphaFoldDB" id="A0A081N5E8"/>
<dbReference type="Proteomes" id="UP000028006">
    <property type="component" value="Unassembled WGS sequence"/>
</dbReference>
<reference evidence="1 2" key="1">
    <citation type="submission" date="2014-06" db="EMBL/GenBank/DDBJ databases">
        <title>Whole Genome Sequences of Three Symbiotic Endozoicomonas Bacteria.</title>
        <authorList>
            <person name="Neave M.J."/>
            <person name="Apprill A."/>
            <person name="Voolstra C.R."/>
        </authorList>
    </citation>
    <scope>NUCLEOTIDE SEQUENCE [LARGE SCALE GENOMIC DNA]</scope>
    <source>
        <strain evidence="1 2">LMG 24815</strain>
    </source>
</reference>
<dbReference type="eggNOG" id="COG2801">
    <property type="taxonomic scope" value="Bacteria"/>
</dbReference>
<gene>
    <name evidence="1" type="ORF">GZ77_15310</name>
</gene>
<keyword evidence="2" id="KW-1185">Reference proteome</keyword>
<evidence type="ECO:0000313" key="2">
    <source>
        <dbReference type="Proteomes" id="UP000028006"/>
    </source>
</evidence>
<name>A0A081N5E8_9GAMM</name>
<organism evidence="1 2">
    <name type="scientific">Endozoicomonas montiporae</name>
    <dbReference type="NCBI Taxonomy" id="1027273"/>
    <lineage>
        <taxon>Bacteria</taxon>
        <taxon>Pseudomonadati</taxon>
        <taxon>Pseudomonadota</taxon>
        <taxon>Gammaproteobacteria</taxon>
        <taxon>Oceanospirillales</taxon>
        <taxon>Endozoicomonadaceae</taxon>
        <taxon>Endozoicomonas</taxon>
    </lineage>
</organism>
<proteinExistence type="predicted"/>
<protein>
    <submittedName>
        <fullName evidence="1">Uncharacterized protein</fullName>
    </submittedName>
</protein>
<dbReference type="RefSeq" id="WP_034876732.1">
    <property type="nucleotide sequence ID" value="NZ_JOKG01000003.1"/>
</dbReference>
<comment type="caution">
    <text evidence="1">The sequence shown here is derived from an EMBL/GenBank/DDBJ whole genome shotgun (WGS) entry which is preliminary data.</text>
</comment>
<dbReference type="EMBL" id="JOKG01000003">
    <property type="protein sequence ID" value="KEQ13671.1"/>
    <property type="molecule type" value="Genomic_DNA"/>
</dbReference>
<sequence>MSIDDKRRCIDPDHSKISIQRQCELVGLSRSSWYYQASPALESPENLNLMRLIDEQYTRTMVDPTVKTVNQQI</sequence>
<evidence type="ECO:0000313" key="1">
    <source>
        <dbReference type="EMBL" id="KEQ13671.1"/>
    </source>
</evidence>